<protein>
    <submittedName>
        <fullName evidence="1">DUF4924 family protein</fullName>
    </submittedName>
</protein>
<sequence>MLIADKKKKESITDYLLFMYQTEELIRQYHFDFKKIEHHVSSHYSFEKEEKESTMNWYRTLAEQMKQQRLEERGHLDFLHEDIKSLGSLSMELLKVDKEYRLLYDKAKIFIQKNLEGGNGSLSAPIFTCLHALFDAQKARQKGEMPKISGEDLHACQETLAYLSYKYKQRKNVTS</sequence>
<gene>
    <name evidence="1" type="ORF">QWY31_10560</name>
</gene>
<organism evidence="1 2">
    <name type="scientific">Shiella aurantiaca</name>
    <dbReference type="NCBI Taxonomy" id="3058365"/>
    <lineage>
        <taxon>Bacteria</taxon>
        <taxon>Pseudomonadati</taxon>
        <taxon>Bacteroidota</taxon>
        <taxon>Cytophagia</taxon>
        <taxon>Cytophagales</taxon>
        <taxon>Shiellaceae</taxon>
        <taxon>Shiella</taxon>
    </lineage>
</organism>
<dbReference type="InterPro" id="IPR032574">
    <property type="entry name" value="DUF4924"/>
</dbReference>
<dbReference type="EMBL" id="JAUHJS010000005">
    <property type="protein sequence ID" value="MDN4165946.1"/>
    <property type="molecule type" value="Genomic_DNA"/>
</dbReference>
<proteinExistence type="predicted"/>
<dbReference type="Pfam" id="PF16271">
    <property type="entry name" value="DUF4924"/>
    <property type="match status" value="1"/>
</dbReference>
<dbReference type="RefSeq" id="WP_320004482.1">
    <property type="nucleotide sequence ID" value="NZ_JAUHJS010000005.1"/>
</dbReference>
<evidence type="ECO:0000313" key="1">
    <source>
        <dbReference type="EMBL" id="MDN4165946.1"/>
    </source>
</evidence>
<evidence type="ECO:0000313" key="2">
    <source>
        <dbReference type="Proteomes" id="UP001168552"/>
    </source>
</evidence>
<dbReference type="Proteomes" id="UP001168552">
    <property type="component" value="Unassembled WGS sequence"/>
</dbReference>
<reference evidence="1" key="1">
    <citation type="submission" date="2023-06" db="EMBL/GenBank/DDBJ databases">
        <title>Cytophagales bacterium Strain LB-30, isolated from soil.</title>
        <authorList>
            <person name="Liu B."/>
        </authorList>
    </citation>
    <scope>NUCLEOTIDE SEQUENCE</scope>
    <source>
        <strain evidence="1">LB-30</strain>
    </source>
</reference>
<keyword evidence="2" id="KW-1185">Reference proteome</keyword>
<comment type="caution">
    <text evidence="1">The sequence shown here is derived from an EMBL/GenBank/DDBJ whole genome shotgun (WGS) entry which is preliminary data.</text>
</comment>
<name>A0ABT8F660_9BACT</name>
<accession>A0ABT8F660</accession>